<organism evidence="4">
    <name type="scientific">Prasinoderma coloniale</name>
    <dbReference type="NCBI Taxonomy" id="156133"/>
    <lineage>
        <taxon>Eukaryota</taxon>
        <taxon>Viridiplantae</taxon>
        <taxon>Prasinodermophyta</taxon>
        <taxon>Prasinodermophyceae</taxon>
        <taxon>Prasinodermales</taxon>
        <taxon>Prasinodermaceae</taxon>
        <taxon>Prasinoderma</taxon>
    </lineage>
</organism>
<dbReference type="PANTHER" id="PTHR13544:SF0">
    <property type="entry name" value="THIOREDOXIN REDUCTASE-LIKE SELENOPROTEIN T"/>
    <property type="match status" value="1"/>
</dbReference>
<accession>A0A7R9TXQ5</accession>
<dbReference type="EMBL" id="HBDZ01013796">
    <property type="protein sequence ID" value="CAD8248248.1"/>
    <property type="molecule type" value="Transcribed_RNA"/>
</dbReference>
<reference evidence="4" key="1">
    <citation type="submission" date="2021-01" db="EMBL/GenBank/DDBJ databases">
        <authorList>
            <person name="Corre E."/>
            <person name="Pelletier E."/>
            <person name="Niang G."/>
            <person name="Scheremetjew M."/>
            <person name="Finn R."/>
            <person name="Kale V."/>
            <person name="Holt S."/>
            <person name="Cochrane G."/>
            <person name="Meng A."/>
            <person name="Brown T."/>
            <person name="Cohen L."/>
        </authorList>
    </citation>
    <scope>NUCLEOTIDE SEQUENCE</scope>
    <source>
        <strain evidence="4">CCMP1413</strain>
    </source>
</reference>
<gene>
    <name evidence="4" type="ORF">PCOL08062_LOCUS10563</name>
</gene>
<proteinExistence type="predicted"/>
<dbReference type="GO" id="GO:0045454">
    <property type="term" value="P:cell redox homeostasis"/>
    <property type="evidence" value="ECO:0007669"/>
    <property type="project" value="TreeGrafter"/>
</dbReference>
<evidence type="ECO:0000256" key="2">
    <source>
        <dbReference type="ARBA" id="ARBA00023284"/>
    </source>
</evidence>
<dbReference type="InterPro" id="IPR011893">
    <property type="entry name" value="Selenoprotein_Rdx-typ"/>
</dbReference>
<dbReference type="GO" id="GO:0005789">
    <property type="term" value="C:endoplasmic reticulum membrane"/>
    <property type="evidence" value="ECO:0007669"/>
    <property type="project" value="TreeGrafter"/>
</dbReference>
<dbReference type="InterPro" id="IPR019389">
    <property type="entry name" value="Selenoprotein_T"/>
</dbReference>
<evidence type="ECO:0000313" key="4">
    <source>
        <dbReference type="EMBL" id="CAD8248248.1"/>
    </source>
</evidence>
<evidence type="ECO:0000256" key="1">
    <source>
        <dbReference type="ARBA" id="ARBA00022729"/>
    </source>
</evidence>
<protein>
    <submittedName>
        <fullName evidence="4">Uncharacterized protein</fullName>
    </submittedName>
</protein>
<keyword evidence="2" id="KW-0676">Redox-active center</keyword>
<dbReference type="GO" id="GO:0004791">
    <property type="term" value="F:thioredoxin-disulfide reductase (NADPH) activity"/>
    <property type="evidence" value="ECO:0007669"/>
    <property type="project" value="TreeGrafter"/>
</dbReference>
<feature type="compositionally biased region" description="Basic and acidic residues" evidence="3">
    <location>
        <begin position="147"/>
        <end position="158"/>
    </location>
</feature>
<evidence type="ECO:0000256" key="3">
    <source>
        <dbReference type="SAM" id="MobiDB-lite"/>
    </source>
</evidence>
<sequence>MAGAYVQVRDQVVRQLGVEVVPSNYPPSTSNVVLANLAQVTQLGFIGATIFANSIFPAIGMRVPEFFESMGQNKFGACTGAWFVGNTIQQNLLSTGAFEIYYGGEKIFSKLESGRMPRLNFLVEEIGARSAGRQGRLRSGKGANQQRQREQQRVVKEPVEDDDWEL</sequence>
<dbReference type="Pfam" id="PF10262">
    <property type="entry name" value="Rdx"/>
    <property type="match status" value="1"/>
</dbReference>
<dbReference type="SUPFAM" id="SSF52833">
    <property type="entry name" value="Thioredoxin-like"/>
    <property type="match status" value="1"/>
</dbReference>
<dbReference type="Gene3D" id="3.40.30.10">
    <property type="entry name" value="Glutaredoxin"/>
    <property type="match status" value="1"/>
</dbReference>
<dbReference type="PANTHER" id="PTHR13544">
    <property type="entry name" value="SELENOPROTEIN T"/>
    <property type="match status" value="1"/>
</dbReference>
<keyword evidence="1" id="KW-0732">Signal</keyword>
<dbReference type="AlphaFoldDB" id="A0A7R9TXQ5"/>
<dbReference type="InterPro" id="IPR036249">
    <property type="entry name" value="Thioredoxin-like_sf"/>
</dbReference>
<name>A0A7R9TXQ5_9VIRI</name>
<feature type="region of interest" description="Disordered" evidence="3">
    <location>
        <begin position="133"/>
        <end position="166"/>
    </location>
</feature>